<evidence type="ECO:0000313" key="2">
    <source>
        <dbReference type="Proteomes" id="UP000029223"/>
    </source>
</evidence>
<sequence>MSSGSKVGVAYQYQHLGQGEITSSDYQVFRPNGQYDSNRVHFVTLSYRY</sequence>
<dbReference type="EMBL" id="BBMS01000021">
    <property type="protein sequence ID" value="GAL26773.1"/>
    <property type="molecule type" value="Genomic_DNA"/>
</dbReference>
<reference evidence="2" key="2">
    <citation type="submission" date="2014-09" db="EMBL/GenBank/DDBJ databases">
        <authorList>
            <consortium name="NBRP consortium"/>
            <person name="Sawabe T."/>
            <person name="Meirelles P."/>
            <person name="Nakanishi M."/>
            <person name="Sayaka M."/>
            <person name="Hattori M."/>
            <person name="Ohkuma M."/>
        </authorList>
    </citation>
    <scope>NUCLEOTIDE SEQUENCE [LARGE SCALE GENOMIC DNA]</scope>
    <source>
        <strain evidence="2">JCM 19239</strain>
    </source>
</reference>
<protein>
    <submittedName>
        <fullName evidence="1">Long-chain fatty acid transport protein</fullName>
    </submittedName>
</protein>
<name>A0ABQ0JDE7_9VIBR</name>
<organism evidence="1 2">
    <name type="scientific">Vibrio variabilis</name>
    <dbReference type="NCBI Taxonomy" id="990271"/>
    <lineage>
        <taxon>Bacteria</taxon>
        <taxon>Pseudomonadati</taxon>
        <taxon>Pseudomonadota</taxon>
        <taxon>Gammaproteobacteria</taxon>
        <taxon>Vibrionales</taxon>
        <taxon>Vibrionaceae</taxon>
        <taxon>Vibrio</taxon>
    </lineage>
</organism>
<reference evidence="2" key="1">
    <citation type="submission" date="2014-09" db="EMBL/GenBank/DDBJ databases">
        <title>Vibrio variabilis JCM 19239. (C206) whole genome shotgun sequence.</title>
        <authorList>
            <person name="Sawabe T."/>
            <person name="Meirelles P."/>
            <person name="Nakanishi M."/>
            <person name="Sayaka M."/>
            <person name="Hattori M."/>
            <person name="Ohkuma M."/>
        </authorList>
    </citation>
    <scope>NUCLEOTIDE SEQUENCE [LARGE SCALE GENOMIC DNA]</scope>
    <source>
        <strain evidence="2">JCM 19239</strain>
    </source>
</reference>
<accession>A0ABQ0JDE7</accession>
<keyword evidence="2" id="KW-1185">Reference proteome</keyword>
<comment type="caution">
    <text evidence="1">The sequence shown here is derived from an EMBL/GenBank/DDBJ whole genome shotgun (WGS) entry which is preliminary data.</text>
</comment>
<gene>
    <name evidence="1" type="ORF">JCM19239_5274</name>
</gene>
<dbReference type="Proteomes" id="UP000029223">
    <property type="component" value="Unassembled WGS sequence"/>
</dbReference>
<proteinExistence type="predicted"/>
<evidence type="ECO:0000313" key="1">
    <source>
        <dbReference type="EMBL" id="GAL26773.1"/>
    </source>
</evidence>